<dbReference type="InterPro" id="IPR011711">
    <property type="entry name" value="GntR_C"/>
</dbReference>
<evidence type="ECO:0000256" key="3">
    <source>
        <dbReference type="ARBA" id="ARBA00023163"/>
    </source>
</evidence>
<dbReference type="RefSeq" id="WP_092159858.1">
    <property type="nucleotide sequence ID" value="NZ_FNGA01000002.1"/>
</dbReference>
<reference evidence="6" key="1">
    <citation type="submission" date="2016-10" db="EMBL/GenBank/DDBJ databases">
        <authorList>
            <person name="Varghese N."/>
            <person name="Submissions S."/>
        </authorList>
    </citation>
    <scope>NUCLEOTIDE SEQUENCE [LARGE SCALE GENOMIC DNA]</scope>
    <source>
        <strain evidence="6">DSM 16995</strain>
    </source>
</reference>
<proteinExistence type="predicted"/>
<keyword evidence="1" id="KW-0805">Transcription regulation</keyword>
<dbReference type="GO" id="GO:0003700">
    <property type="term" value="F:DNA-binding transcription factor activity"/>
    <property type="evidence" value="ECO:0007669"/>
    <property type="project" value="InterPro"/>
</dbReference>
<dbReference type="Pfam" id="PF07729">
    <property type="entry name" value="FCD"/>
    <property type="match status" value="1"/>
</dbReference>
<dbReference type="Gene3D" id="1.10.10.10">
    <property type="entry name" value="Winged helix-like DNA-binding domain superfamily/Winged helix DNA-binding domain"/>
    <property type="match status" value="1"/>
</dbReference>
<dbReference type="SMART" id="SM00895">
    <property type="entry name" value="FCD"/>
    <property type="match status" value="1"/>
</dbReference>
<keyword evidence="3" id="KW-0804">Transcription</keyword>
<evidence type="ECO:0000259" key="4">
    <source>
        <dbReference type="PROSITE" id="PS50949"/>
    </source>
</evidence>
<gene>
    <name evidence="5" type="ORF">SAMN05660337_1565</name>
</gene>
<dbReference type="OrthoDB" id="9812645at2"/>
<dbReference type="SUPFAM" id="SSF48008">
    <property type="entry name" value="GntR ligand-binding domain-like"/>
    <property type="match status" value="1"/>
</dbReference>
<dbReference type="CDD" id="cd07377">
    <property type="entry name" value="WHTH_GntR"/>
    <property type="match status" value="1"/>
</dbReference>
<dbReference type="InterPro" id="IPR000524">
    <property type="entry name" value="Tscrpt_reg_HTH_GntR"/>
</dbReference>
<dbReference type="InterPro" id="IPR008920">
    <property type="entry name" value="TF_FadR/GntR_C"/>
</dbReference>
<dbReference type="PROSITE" id="PS50949">
    <property type="entry name" value="HTH_GNTR"/>
    <property type="match status" value="1"/>
</dbReference>
<dbReference type="SMART" id="SM00345">
    <property type="entry name" value="HTH_GNTR"/>
    <property type="match status" value="1"/>
</dbReference>
<keyword evidence="2 5" id="KW-0238">DNA-binding</keyword>
<feature type="domain" description="HTH gntR-type" evidence="4">
    <location>
        <begin position="10"/>
        <end position="77"/>
    </location>
</feature>
<dbReference type="Pfam" id="PF00392">
    <property type="entry name" value="GntR"/>
    <property type="match status" value="1"/>
</dbReference>
<evidence type="ECO:0000256" key="2">
    <source>
        <dbReference type="ARBA" id="ARBA00023125"/>
    </source>
</evidence>
<dbReference type="AlphaFoldDB" id="A0A1G9FJA7"/>
<dbReference type="InterPro" id="IPR036388">
    <property type="entry name" value="WH-like_DNA-bd_sf"/>
</dbReference>
<dbReference type="SUPFAM" id="SSF46785">
    <property type="entry name" value="Winged helix' DNA-binding domain"/>
    <property type="match status" value="1"/>
</dbReference>
<name>A0A1G9FJA7_9BACT</name>
<sequence length="228" mass="26445">MNSEDRFKRRVLRDDVVEFVIEAILSGELKPGERVVETKISRDLQVSQGAVREALRDLKARGFVESEPYKGSRVKVMSIADLRDYYKVRLELEPLAVKWAIEKDSLKIDELRSIVDGMYKGARFGDQLMILKNDVKFHKRIIDFAENEYLHRAWNSLANDYWIYMGVDAEIKKFPALIEQAEKHQLVVDAIAEGDLELMKNRLESHFLDLKSNHSIENNDLDESLESC</sequence>
<dbReference type="PANTHER" id="PTHR43537:SF24">
    <property type="entry name" value="GLUCONATE OPERON TRANSCRIPTIONAL REPRESSOR"/>
    <property type="match status" value="1"/>
</dbReference>
<evidence type="ECO:0000256" key="1">
    <source>
        <dbReference type="ARBA" id="ARBA00023015"/>
    </source>
</evidence>
<evidence type="ECO:0000313" key="5">
    <source>
        <dbReference type="EMBL" id="SDK88417.1"/>
    </source>
</evidence>
<dbReference type="Gene3D" id="1.20.120.530">
    <property type="entry name" value="GntR ligand-binding domain-like"/>
    <property type="match status" value="1"/>
</dbReference>
<dbReference type="GO" id="GO:0003677">
    <property type="term" value="F:DNA binding"/>
    <property type="evidence" value="ECO:0007669"/>
    <property type="project" value="UniProtKB-KW"/>
</dbReference>
<organism evidence="5 6">
    <name type="scientific">Maridesulfovibrio ferrireducens</name>
    <dbReference type="NCBI Taxonomy" id="246191"/>
    <lineage>
        <taxon>Bacteria</taxon>
        <taxon>Pseudomonadati</taxon>
        <taxon>Thermodesulfobacteriota</taxon>
        <taxon>Desulfovibrionia</taxon>
        <taxon>Desulfovibrionales</taxon>
        <taxon>Desulfovibrionaceae</taxon>
        <taxon>Maridesulfovibrio</taxon>
    </lineage>
</organism>
<dbReference type="PANTHER" id="PTHR43537">
    <property type="entry name" value="TRANSCRIPTIONAL REGULATOR, GNTR FAMILY"/>
    <property type="match status" value="1"/>
</dbReference>
<dbReference type="STRING" id="246191.SAMN05660337_1565"/>
<dbReference type="Proteomes" id="UP000199053">
    <property type="component" value="Unassembled WGS sequence"/>
</dbReference>
<accession>A0A1G9FJA7</accession>
<dbReference type="EMBL" id="FNGA01000002">
    <property type="protein sequence ID" value="SDK88417.1"/>
    <property type="molecule type" value="Genomic_DNA"/>
</dbReference>
<protein>
    <submittedName>
        <fullName evidence="5">DNA-binding transcriptional regulator, GntR family</fullName>
    </submittedName>
</protein>
<dbReference type="InterPro" id="IPR036390">
    <property type="entry name" value="WH_DNA-bd_sf"/>
</dbReference>
<evidence type="ECO:0000313" key="6">
    <source>
        <dbReference type="Proteomes" id="UP000199053"/>
    </source>
</evidence>
<keyword evidence="6" id="KW-1185">Reference proteome</keyword>